<dbReference type="SUPFAM" id="SSF46785">
    <property type="entry name" value="Winged helix' DNA-binding domain"/>
    <property type="match status" value="1"/>
</dbReference>
<dbReference type="AlphaFoldDB" id="A0AAE4AQL1"/>
<name>A0AAE4AQL1_9BACT</name>
<dbReference type="EMBL" id="JAUSVL010000001">
    <property type="protein sequence ID" value="MDQ0291223.1"/>
    <property type="molecule type" value="Genomic_DNA"/>
</dbReference>
<sequence length="347" mass="39418">MLEILQDRIESGAYPAGERLPSERKLADEYGVPQSQVHRKLQELVRDGFLDCFRGNGYFVRAGKPRTDKAHKIAFCWESTNSLAVNENFYTDLLVGMASEYALSLNIFSVPDTAEEQNELFLQLINEGFEGIFCFPHLLHEYLPVFSELRKLGIPLIFWDYSPFPGIFPAVGVDHFSSCFTAATVLSGLAMPVTYIGYEDAEQNVLKLKGFEAGCACHGVTIDNKLLVPYRLAQVRPFPQDYFVGLAPHKLYFTATRNLTEFFVGAMFDQGYFPGKDYRLLAVDRLQIMEGSTFQLDCMMRDRAAIIRKFLLEMKNSVDSNDYTCNDYRIAMRYIKGRSLRGHGTGE</sequence>
<dbReference type="Gene3D" id="3.40.50.2300">
    <property type="match status" value="2"/>
</dbReference>
<dbReference type="Gene3D" id="1.10.10.10">
    <property type="entry name" value="Winged helix-like DNA-binding domain superfamily/Winged helix DNA-binding domain"/>
    <property type="match status" value="1"/>
</dbReference>
<gene>
    <name evidence="5" type="ORF">J3R75_003330</name>
</gene>
<proteinExistence type="predicted"/>
<reference evidence="5" key="1">
    <citation type="submission" date="2023-07" db="EMBL/GenBank/DDBJ databases">
        <title>Genomic Encyclopedia of Type Strains, Phase IV (KMG-IV): sequencing the most valuable type-strain genomes for metagenomic binning, comparative biology and taxonomic classification.</title>
        <authorList>
            <person name="Goeker M."/>
        </authorList>
    </citation>
    <scope>NUCLEOTIDE SEQUENCE</scope>
    <source>
        <strain evidence="5">DSM 24202</strain>
    </source>
</reference>
<dbReference type="RefSeq" id="WP_307263694.1">
    <property type="nucleotide sequence ID" value="NZ_JAUSVL010000001.1"/>
</dbReference>
<dbReference type="PRINTS" id="PR00035">
    <property type="entry name" value="HTHGNTR"/>
</dbReference>
<evidence type="ECO:0000256" key="3">
    <source>
        <dbReference type="ARBA" id="ARBA00023163"/>
    </source>
</evidence>
<dbReference type="InterPro" id="IPR028082">
    <property type="entry name" value="Peripla_BP_I"/>
</dbReference>
<organism evidence="5 6">
    <name type="scientific">Oligosphaera ethanolica</name>
    <dbReference type="NCBI Taxonomy" id="760260"/>
    <lineage>
        <taxon>Bacteria</taxon>
        <taxon>Pseudomonadati</taxon>
        <taxon>Lentisphaerota</taxon>
        <taxon>Oligosphaeria</taxon>
        <taxon>Oligosphaerales</taxon>
        <taxon>Oligosphaeraceae</taxon>
        <taxon>Oligosphaera</taxon>
    </lineage>
</organism>
<keyword evidence="6" id="KW-1185">Reference proteome</keyword>
<dbReference type="SMART" id="SM00345">
    <property type="entry name" value="HTH_GNTR"/>
    <property type="match status" value="1"/>
</dbReference>
<keyword evidence="2 5" id="KW-0238">DNA-binding</keyword>
<dbReference type="Pfam" id="PF00392">
    <property type="entry name" value="GntR"/>
    <property type="match status" value="1"/>
</dbReference>
<evidence type="ECO:0000256" key="2">
    <source>
        <dbReference type="ARBA" id="ARBA00023125"/>
    </source>
</evidence>
<keyword evidence="3" id="KW-0804">Transcription</keyword>
<keyword evidence="1" id="KW-0805">Transcription regulation</keyword>
<evidence type="ECO:0000313" key="5">
    <source>
        <dbReference type="EMBL" id="MDQ0291223.1"/>
    </source>
</evidence>
<evidence type="ECO:0000313" key="6">
    <source>
        <dbReference type="Proteomes" id="UP001238163"/>
    </source>
</evidence>
<dbReference type="SUPFAM" id="SSF53822">
    <property type="entry name" value="Periplasmic binding protein-like I"/>
    <property type="match status" value="1"/>
</dbReference>
<dbReference type="Proteomes" id="UP001238163">
    <property type="component" value="Unassembled WGS sequence"/>
</dbReference>
<dbReference type="InterPro" id="IPR000524">
    <property type="entry name" value="Tscrpt_reg_HTH_GntR"/>
</dbReference>
<dbReference type="GO" id="GO:0003700">
    <property type="term" value="F:DNA-binding transcription factor activity"/>
    <property type="evidence" value="ECO:0007669"/>
    <property type="project" value="InterPro"/>
</dbReference>
<dbReference type="GO" id="GO:0003677">
    <property type="term" value="F:DNA binding"/>
    <property type="evidence" value="ECO:0007669"/>
    <property type="project" value="UniProtKB-KW"/>
</dbReference>
<accession>A0AAE4AQL1</accession>
<dbReference type="CDD" id="cd07377">
    <property type="entry name" value="WHTH_GntR"/>
    <property type="match status" value="1"/>
</dbReference>
<comment type="caution">
    <text evidence="5">The sequence shown here is derived from an EMBL/GenBank/DDBJ whole genome shotgun (WGS) entry which is preliminary data.</text>
</comment>
<dbReference type="InterPro" id="IPR036390">
    <property type="entry name" value="WH_DNA-bd_sf"/>
</dbReference>
<protein>
    <submittedName>
        <fullName evidence="5">DNA-binding transcriptional regulator YhcF (GntR family)</fullName>
    </submittedName>
</protein>
<evidence type="ECO:0000256" key="1">
    <source>
        <dbReference type="ARBA" id="ARBA00023015"/>
    </source>
</evidence>
<dbReference type="PROSITE" id="PS50949">
    <property type="entry name" value="HTH_GNTR"/>
    <property type="match status" value="1"/>
</dbReference>
<feature type="domain" description="HTH gntR-type" evidence="4">
    <location>
        <begin position="1"/>
        <end position="63"/>
    </location>
</feature>
<evidence type="ECO:0000259" key="4">
    <source>
        <dbReference type="PROSITE" id="PS50949"/>
    </source>
</evidence>
<dbReference type="InterPro" id="IPR036388">
    <property type="entry name" value="WH-like_DNA-bd_sf"/>
</dbReference>